<gene>
    <name evidence="2" type="ORF">SAMN05444276_10957</name>
</gene>
<dbReference type="SUPFAM" id="SSF47413">
    <property type="entry name" value="lambda repressor-like DNA-binding domains"/>
    <property type="match status" value="1"/>
</dbReference>
<organism evidence="2 3">
    <name type="scientific">Paracoccus sanguinis</name>
    <dbReference type="NCBI Taxonomy" id="1545044"/>
    <lineage>
        <taxon>Bacteria</taxon>
        <taxon>Pseudomonadati</taxon>
        <taxon>Pseudomonadota</taxon>
        <taxon>Alphaproteobacteria</taxon>
        <taxon>Rhodobacterales</taxon>
        <taxon>Paracoccaceae</taxon>
        <taxon>Paracoccus</taxon>
    </lineage>
</organism>
<dbReference type="Pfam" id="PF01381">
    <property type="entry name" value="HTH_3"/>
    <property type="match status" value="1"/>
</dbReference>
<dbReference type="InterPro" id="IPR010982">
    <property type="entry name" value="Lambda_DNA-bd_dom_sf"/>
</dbReference>
<dbReference type="PROSITE" id="PS50943">
    <property type="entry name" value="HTH_CROC1"/>
    <property type="match status" value="1"/>
</dbReference>
<protein>
    <submittedName>
        <fullName evidence="2">Transcriptional regulator, XRE family</fullName>
    </submittedName>
</protein>
<evidence type="ECO:0000259" key="1">
    <source>
        <dbReference type="PROSITE" id="PS50943"/>
    </source>
</evidence>
<evidence type="ECO:0000313" key="2">
    <source>
        <dbReference type="EMBL" id="SDX56337.1"/>
    </source>
</evidence>
<accession>A0A1H3CQB1</accession>
<proteinExistence type="predicted"/>
<dbReference type="STRING" id="1545044.SAMN05444276_10957"/>
<dbReference type="OrthoDB" id="9809730at2"/>
<dbReference type="Gene3D" id="1.10.260.40">
    <property type="entry name" value="lambda repressor-like DNA-binding domains"/>
    <property type="match status" value="1"/>
</dbReference>
<dbReference type="GO" id="GO:0003677">
    <property type="term" value="F:DNA binding"/>
    <property type="evidence" value="ECO:0007669"/>
    <property type="project" value="InterPro"/>
</dbReference>
<name>A0A1H3CQB1_9RHOB</name>
<keyword evidence="3" id="KW-1185">Reference proteome</keyword>
<dbReference type="SMART" id="SM00530">
    <property type="entry name" value="HTH_XRE"/>
    <property type="match status" value="1"/>
</dbReference>
<dbReference type="CDD" id="cd00093">
    <property type="entry name" value="HTH_XRE"/>
    <property type="match status" value="1"/>
</dbReference>
<evidence type="ECO:0000313" key="3">
    <source>
        <dbReference type="Proteomes" id="UP000182944"/>
    </source>
</evidence>
<dbReference type="InterPro" id="IPR001387">
    <property type="entry name" value="Cro/C1-type_HTH"/>
</dbReference>
<sequence length="108" mass="11961">MPTDGVTFGQAISKARKALGLSQKELAARVMKEEGGGSISPQYLNDIEHDRRSPTSDHLIRQFATVLEVDEGYLFVLAGKIPDELRRAAQTEEKIVAAFANFRKTLNE</sequence>
<dbReference type="AlphaFoldDB" id="A0A1H3CQB1"/>
<dbReference type="RefSeq" id="WP_036731509.1">
    <property type="nucleotide sequence ID" value="NZ_FNNA01000009.1"/>
</dbReference>
<dbReference type="Proteomes" id="UP000182944">
    <property type="component" value="Unassembled WGS sequence"/>
</dbReference>
<feature type="domain" description="HTH cro/C1-type" evidence="1">
    <location>
        <begin position="12"/>
        <end position="74"/>
    </location>
</feature>
<reference evidence="3" key="1">
    <citation type="submission" date="2016-10" db="EMBL/GenBank/DDBJ databases">
        <authorList>
            <person name="Varghese N."/>
            <person name="Submissions S."/>
        </authorList>
    </citation>
    <scope>NUCLEOTIDE SEQUENCE [LARGE SCALE GENOMIC DNA]</scope>
    <source>
        <strain evidence="3">DSM 29303</strain>
    </source>
</reference>
<dbReference type="EMBL" id="FNNA01000009">
    <property type="protein sequence ID" value="SDX56337.1"/>
    <property type="molecule type" value="Genomic_DNA"/>
</dbReference>